<dbReference type="AlphaFoldDB" id="A0A5C7A8W3"/>
<dbReference type="Pfam" id="PF00072">
    <property type="entry name" value="Response_reg"/>
    <property type="match status" value="1"/>
</dbReference>
<name>A0A5C7A8W3_9BACT</name>
<sequence length="231" mass="26674">MNCLIVDDEPIAQNILKDFISKVDHLNLVASASNANEAFNVVQQEQIDLIFLDINMPGIDGMAFAKIIPQEIHVIFTTAYREYAIEGFNLEATDYLLKPIPFERFLKSVSKAREAFEKSATTSSEEKPNFLFVRQDRKMEKVNFADILYIESFADYIKIHLTDRVSVVRESISNFETKLPEKQFIRFHRSFIGNIAAITSYTHEFLEIDGKALTISRSYKEEVLTRLQQFE</sequence>
<gene>
    <name evidence="4" type="ORF">ESV85_19855</name>
</gene>
<dbReference type="Gene3D" id="2.40.50.1020">
    <property type="entry name" value="LytTr DNA-binding domain"/>
    <property type="match status" value="1"/>
</dbReference>
<feature type="domain" description="Response regulatory" evidence="2">
    <location>
        <begin position="2"/>
        <end position="113"/>
    </location>
</feature>
<dbReference type="EMBL" id="VORW01000023">
    <property type="protein sequence ID" value="TXE03742.1"/>
    <property type="molecule type" value="Genomic_DNA"/>
</dbReference>
<dbReference type="SMART" id="SM00448">
    <property type="entry name" value="REC"/>
    <property type="match status" value="1"/>
</dbReference>
<keyword evidence="1" id="KW-0597">Phosphoprotein</keyword>
<accession>A0A5C7A8W3</accession>
<evidence type="ECO:0000259" key="2">
    <source>
        <dbReference type="PROSITE" id="PS50110"/>
    </source>
</evidence>
<dbReference type="SMART" id="SM00850">
    <property type="entry name" value="LytTR"/>
    <property type="match status" value="1"/>
</dbReference>
<proteinExistence type="predicted"/>
<dbReference type="InterPro" id="IPR001789">
    <property type="entry name" value="Sig_transdc_resp-reg_receiver"/>
</dbReference>
<dbReference type="PROSITE" id="PS50930">
    <property type="entry name" value="HTH_LYTTR"/>
    <property type="match status" value="1"/>
</dbReference>
<dbReference type="SUPFAM" id="SSF52172">
    <property type="entry name" value="CheY-like"/>
    <property type="match status" value="1"/>
</dbReference>
<comment type="caution">
    <text evidence="4">The sequence shown here is derived from an EMBL/GenBank/DDBJ whole genome shotgun (WGS) entry which is preliminary data.</text>
</comment>
<evidence type="ECO:0000313" key="4">
    <source>
        <dbReference type="EMBL" id="TXE03742.1"/>
    </source>
</evidence>
<protein>
    <submittedName>
        <fullName evidence="4">Response regulator transcription factor</fullName>
    </submittedName>
</protein>
<feature type="modified residue" description="4-aspartylphosphate" evidence="1">
    <location>
        <position position="53"/>
    </location>
</feature>
<dbReference type="PANTHER" id="PTHR37299:SF1">
    <property type="entry name" value="STAGE 0 SPORULATION PROTEIN A HOMOLOG"/>
    <property type="match status" value="1"/>
</dbReference>
<dbReference type="PANTHER" id="PTHR37299">
    <property type="entry name" value="TRANSCRIPTIONAL REGULATOR-RELATED"/>
    <property type="match status" value="1"/>
</dbReference>
<dbReference type="PROSITE" id="PS50110">
    <property type="entry name" value="RESPONSE_REGULATORY"/>
    <property type="match status" value="1"/>
</dbReference>
<dbReference type="Gene3D" id="3.40.50.2300">
    <property type="match status" value="1"/>
</dbReference>
<dbReference type="InterPro" id="IPR011006">
    <property type="entry name" value="CheY-like_superfamily"/>
</dbReference>
<dbReference type="Proteomes" id="UP000321935">
    <property type="component" value="Unassembled WGS sequence"/>
</dbReference>
<dbReference type="Pfam" id="PF04397">
    <property type="entry name" value="LytTR"/>
    <property type="match status" value="1"/>
</dbReference>
<evidence type="ECO:0000259" key="3">
    <source>
        <dbReference type="PROSITE" id="PS50930"/>
    </source>
</evidence>
<dbReference type="RefSeq" id="WP_146920717.1">
    <property type="nucleotide sequence ID" value="NZ_VORW01000023.1"/>
</dbReference>
<dbReference type="GO" id="GO:0003677">
    <property type="term" value="F:DNA binding"/>
    <property type="evidence" value="ECO:0007669"/>
    <property type="project" value="InterPro"/>
</dbReference>
<dbReference type="InterPro" id="IPR007492">
    <property type="entry name" value="LytTR_DNA-bd_dom"/>
</dbReference>
<dbReference type="InterPro" id="IPR046947">
    <property type="entry name" value="LytR-like"/>
</dbReference>
<dbReference type="GO" id="GO:0000156">
    <property type="term" value="F:phosphorelay response regulator activity"/>
    <property type="evidence" value="ECO:0007669"/>
    <property type="project" value="InterPro"/>
</dbReference>
<feature type="domain" description="HTH LytTR-type" evidence="3">
    <location>
        <begin position="131"/>
        <end position="229"/>
    </location>
</feature>
<dbReference type="OrthoDB" id="1646880at2"/>
<organism evidence="4 5">
    <name type="scientific">Algoriphagus aquimarinus</name>
    <dbReference type="NCBI Taxonomy" id="237018"/>
    <lineage>
        <taxon>Bacteria</taxon>
        <taxon>Pseudomonadati</taxon>
        <taxon>Bacteroidota</taxon>
        <taxon>Cytophagia</taxon>
        <taxon>Cytophagales</taxon>
        <taxon>Cyclobacteriaceae</taxon>
        <taxon>Algoriphagus</taxon>
    </lineage>
</organism>
<evidence type="ECO:0000313" key="5">
    <source>
        <dbReference type="Proteomes" id="UP000321935"/>
    </source>
</evidence>
<evidence type="ECO:0000256" key="1">
    <source>
        <dbReference type="PROSITE-ProRule" id="PRU00169"/>
    </source>
</evidence>
<reference evidence="4 5" key="1">
    <citation type="submission" date="2019-08" db="EMBL/GenBank/DDBJ databases">
        <title>Genomes sequence of Algoriphagus aquimarinus ACAM450.</title>
        <authorList>
            <person name="Bowman J.P."/>
        </authorList>
    </citation>
    <scope>NUCLEOTIDE SEQUENCE [LARGE SCALE GENOMIC DNA]</scope>
    <source>
        <strain evidence="4 5">ACAM 450</strain>
    </source>
</reference>